<gene>
    <name evidence="1" type="ORF">O6H91_03G115100</name>
</gene>
<reference evidence="2" key="1">
    <citation type="journal article" date="2024" name="Proc. Natl. Acad. Sci. U.S.A.">
        <title>Extraordinary preservation of gene collinearity over three hundred million years revealed in homosporous lycophytes.</title>
        <authorList>
            <person name="Li C."/>
            <person name="Wickell D."/>
            <person name="Kuo L.Y."/>
            <person name="Chen X."/>
            <person name="Nie B."/>
            <person name="Liao X."/>
            <person name="Peng D."/>
            <person name="Ji J."/>
            <person name="Jenkins J."/>
            <person name="Williams M."/>
            <person name="Shu S."/>
            <person name="Plott C."/>
            <person name="Barry K."/>
            <person name="Rajasekar S."/>
            <person name="Grimwood J."/>
            <person name="Han X."/>
            <person name="Sun S."/>
            <person name="Hou Z."/>
            <person name="He W."/>
            <person name="Dai G."/>
            <person name="Sun C."/>
            <person name="Schmutz J."/>
            <person name="Leebens-Mack J.H."/>
            <person name="Li F.W."/>
            <person name="Wang L."/>
        </authorList>
    </citation>
    <scope>NUCLEOTIDE SEQUENCE [LARGE SCALE GENOMIC DNA]</scope>
    <source>
        <strain evidence="2">cv. PW_Plant_1</strain>
    </source>
</reference>
<evidence type="ECO:0000313" key="1">
    <source>
        <dbReference type="EMBL" id="KAJ7563554.1"/>
    </source>
</evidence>
<proteinExistence type="predicted"/>
<comment type="caution">
    <text evidence="1">The sequence shown here is derived from an EMBL/GenBank/DDBJ whole genome shotgun (WGS) entry which is preliminary data.</text>
</comment>
<name>A0ACC2EAL2_DIPCM</name>
<protein>
    <submittedName>
        <fullName evidence="1">Uncharacterized protein</fullName>
    </submittedName>
</protein>
<dbReference type="EMBL" id="CM055094">
    <property type="protein sequence ID" value="KAJ7563554.1"/>
    <property type="molecule type" value="Genomic_DNA"/>
</dbReference>
<accession>A0ACC2EAL2</accession>
<keyword evidence="2" id="KW-1185">Reference proteome</keyword>
<dbReference type="Proteomes" id="UP001162992">
    <property type="component" value="Chromosome 3"/>
</dbReference>
<organism evidence="1 2">
    <name type="scientific">Diphasiastrum complanatum</name>
    <name type="common">Issler's clubmoss</name>
    <name type="synonym">Lycopodium complanatum</name>
    <dbReference type="NCBI Taxonomy" id="34168"/>
    <lineage>
        <taxon>Eukaryota</taxon>
        <taxon>Viridiplantae</taxon>
        <taxon>Streptophyta</taxon>
        <taxon>Embryophyta</taxon>
        <taxon>Tracheophyta</taxon>
        <taxon>Lycopodiopsida</taxon>
        <taxon>Lycopodiales</taxon>
        <taxon>Lycopodiaceae</taxon>
        <taxon>Lycopodioideae</taxon>
        <taxon>Diphasiastrum</taxon>
    </lineage>
</organism>
<sequence length="485" mass="54024">MPAATALKHSEGYLEDVTPSKQALKKQKMGLRHTVDDGLNLAKEATLDSQHSSPQSAANGLEKEVSSEKGLSHSLNEEAPSKIHYRKKSLKKYSLNAAAPEHISSPLKERAHRASLKLKTGQDKVSPKQIYSLETIRLHLASYFIAFLLAAALGAAIWRWKDFKSNASDYPVKSRLEELEEFSKKTTKWIQVQLDLVDMKIDKQMESLSQQLAEQVDERSLALEKKLDSLKLQVDGLDTLLARLREQDFLTRQEVEKLVESLLPPMPAGDGLVENLSLDQVRAIARQLVHDELDKHAADGIGRVDYALGSGGGRVLNHSEGFYAGIGWGSLLGLNFVPGTYRLHHLASKILEPSFGQPGQCLPLAGSSVFVNIALRTAIYPEALTWEHVSKRVAYDLTSAPKQFQVFGWHELLPSGENNVKDVGPIISLGEFTYDVDKRNIQTFNFLAEASKQPVNRIKLHVLSNHGNDIFTCIYRVRIHGTERN</sequence>
<evidence type="ECO:0000313" key="2">
    <source>
        <dbReference type="Proteomes" id="UP001162992"/>
    </source>
</evidence>